<name>A0AAV1AH99_VICFA</name>
<sequence length="157" mass="17504">MTYNASLNFKVPSSQHSKFYLEHSRPFSSYATSNASVDEKAETDEVDNQALPIPAYEPPQKLTYAFEIPLVSDKKNSKIRSIKLSKIEHRDNETPSFSRPISSPSQLQTICNIIATMLERDNALVARLELISLSLFILTASVISSKMSLAPVRGREG</sequence>
<proteinExistence type="predicted"/>
<accession>A0AAV1AH99</accession>
<evidence type="ECO:0000313" key="1">
    <source>
        <dbReference type="EMBL" id="CAI8609691.1"/>
    </source>
</evidence>
<evidence type="ECO:0000313" key="2">
    <source>
        <dbReference type="Proteomes" id="UP001157006"/>
    </source>
</evidence>
<protein>
    <submittedName>
        <fullName evidence="1">Uncharacterized protein</fullName>
    </submittedName>
</protein>
<dbReference type="AlphaFoldDB" id="A0AAV1AH99"/>
<reference evidence="1 2" key="1">
    <citation type="submission" date="2023-01" db="EMBL/GenBank/DDBJ databases">
        <authorList>
            <person name="Kreplak J."/>
        </authorList>
    </citation>
    <scope>NUCLEOTIDE SEQUENCE [LARGE SCALE GENOMIC DNA]</scope>
</reference>
<dbReference type="EMBL" id="OX451739">
    <property type="protein sequence ID" value="CAI8609691.1"/>
    <property type="molecule type" value="Genomic_DNA"/>
</dbReference>
<keyword evidence="2" id="KW-1185">Reference proteome</keyword>
<dbReference type="Proteomes" id="UP001157006">
    <property type="component" value="Chromosome 4"/>
</dbReference>
<organism evidence="1 2">
    <name type="scientific">Vicia faba</name>
    <name type="common">Broad bean</name>
    <name type="synonym">Faba vulgaris</name>
    <dbReference type="NCBI Taxonomy" id="3906"/>
    <lineage>
        <taxon>Eukaryota</taxon>
        <taxon>Viridiplantae</taxon>
        <taxon>Streptophyta</taxon>
        <taxon>Embryophyta</taxon>
        <taxon>Tracheophyta</taxon>
        <taxon>Spermatophyta</taxon>
        <taxon>Magnoliopsida</taxon>
        <taxon>eudicotyledons</taxon>
        <taxon>Gunneridae</taxon>
        <taxon>Pentapetalae</taxon>
        <taxon>rosids</taxon>
        <taxon>fabids</taxon>
        <taxon>Fabales</taxon>
        <taxon>Fabaceae</taxon>
        <taxon>Papilionoideae</taxon>
        <taxon>50 kb inversion clade</taxon>
        <taxon>NPAAA clade</taxon>
        <taxon>Hologalegina</taxon>
        <taxon>IRL clade</taxon>
        <taxon>Fabeae</taxon>
        <taxon>Vicia</taxon>
    </lineage>
</organism>
<gene>
    <name evidence="1" type="ORF">VFH_IV145720</name>
</gene>